<sequence>MPREPLPCGEAVEAAISKVLAAEGEARESVIACRRQAEERLEIARREARLISERCERRMQAIRQGHAQVLAERLSAFQKESNQFKKSYVPTIEELARLRHAVATLAGECIGDTQ</sequence>
<gene>
    <name evidence="1" type="ORF">D3878_01360</name>
</gene>
<evidence type="ECO:0000313" key="2">
    <source>
        <dbReference type="Proteomes" id="UP000266327"/>
    </source>
</evidence>
<dbReference type="EMBL" id="QYUQ01000002">
    <property type="protein sequence ID" value="RJG00391.1"/>
    <property type="molecule type" value="Genomic_DNA"/>
</dbReference>
<organism evidence="1 2">
    <name type="scientific">Noviherbaspirillum sedimenti</name>
    <dbReference type="NCBI Taxonomy" id="2320865"/>
    <lineage>
        <taxon>Bacteria</taxon>
        <taxon>Pseudomonadati</taxon>
        <taxon>Pseudomonadota</taxon>
        <taxon>Betaproteobacteria</taxon>
        <taxon>Burkholderiales</taxon>
        <taxon>Oxalobacteraceae</taxon>
        <taxon>Noviherbaspirillum</taxon>
    </lineage>
</organism>
<dbReference type="Proteomes" id="UP000266327">
    <property type="component" value="Unassembled WGS sequence"/>
</dbReference>
<dbReference type="AlphaFoldDB" id="A0A3A3FXN8"/>
<proteinExistence type="predicted"/>
<keyword evidence="2" id="KW-1185">Reference proteome</keyword>
<evidence type="ECO:0000313" key="1">
    <source>
        <dbReference type="EMBL" id="RJG00391.1"/>
    </source>
</evidence>
<accession>A0A3A3FXN8</accession>
<protein>
    <submittedName>
        <fullName evidence="1">Uncharacterized protein</fullName>
    </submittedName>
</protein>
<reference evidence="2" key="1">
    <citation type="submission" date="2018-09" db="EMBL/GenBank/DDBJ databases">
        <authorList>
            <person name="Zhu H."/>
        </authorList>
    </citation>
    <scope>NUCLEOTIDE SEQUENCE [LARGE SCALE GENOMIC DNA]</scope>
    <source>
        <strain evidence="2">K1S02-23</strain>
    </source>
</reference>
<comment type="caution">
    <text evidence="1">The sequence shown here is derived from an EMBL/GenBank/DDBJ whole genome shotgun (WGS) entry which is preliminary data.</text>
</comment>
<name>A0A3A3FXN8_9BURK</name>